<evidence type="ECO:0000256" key="1">
    <source>
        <dbReference type="SAM" id="MobiDB-lite"/>
    </source>
</evidence>
<evidence type="ECO:0000313" key="3">
    <source>
        <dbReference type="EMBL" id="WQF88956.1"/>
    </source>
</evidence>
<keyword evidence="2" id="KW-0472">Membrane</keyword>
<feature type="region of interest" description="Disordered" evidence="1">
    <location>
        <begin position="99"/>
        <end position="127"/>
    </location>
</feature>
<proteinExistence type="predicted"/>
<protein>
    <submittedName>
        <fullName evidence="3">Uncharacterized protein</fullName>
    </submittedName>
</protein>
<dbReference type="Proteomes" id="UP001322277">
    <property type="component" value="Chromosome 9"/>
</dbReference>
<organism evidence="3 4">
    <name type="scientific">Colletotrichum destructivum</name>
    <dbReference type="NCBI Taxonomy" id="34406"/>
    <lineage>
        <taxon>Eukaryota</taxon>
        <taxon>Fungi</taxon>
        <taxon>Dikarya</taxon>
        <taxon>Ascomycota</taxon>
        <taxon>Pezizomycotina</taxon>
        <taxon>Sordariomycetes</taxon>
        <taxon>Hypocreomycetidae</taxon>
        <taxon>Glomerellales</taxon>
        <taxon>Glomerellaceae</taxon>
        <taxon>Colletotrichum</taxon>
        <taxon>Colletotrichum destructivum species complex</taxon>
    </lineage>
</organism>
<sequence>MPSLLTGPPNQDKTWLMRLDKGKGKHGQVCVCVCVCPAPLVEEYEMRVQKGPFRGLRFTASRFRRVILGLQITSHLFLLFIFHLPGYCRRCRTLRAPHRGGEKGERRVVERKGKKKNPRRKKSIANTMEYPDSLAALTCPTVCRSPAGERASQPG</sequence>
<dbReference type="EMBL" id="CP137313">
    <property type="protein sequence ID" value="WQF88956.1"/>
    <property type="molecule type" value="Genomic_DNA"/>
</dbReference>
<keyword evidence="4" id="KW-1185">Reference proteome</keyword>
<dbReference type="GeneID" id="87950470"/>
<dbReference type="KEGG" id="cdet:87950470"/>
<evidence type="ECO:0000256" key="2">
    <source>
        <dbReference type="SAM" id="Phobius"/>
    </source>
</evidence>
<keyword evidence="2" id="KW-1133">Transmembrane helix</keyword>
<feature type="compositionally biased region" description="Basic residues" evidence="1">
    <location>
        <begin position="112"/>
        <end position="123"/>
    </location>
</feature>
<reference evidence="4" key="1">
    <citation type="journal article" date="2023" name="bioRxiv">
        <title>Complete genome of the Medicago anthracnose fungus, Colletotrichum destructivum, reveals a mini-chromosome-like region within a core chromosome.</title>
        <authorList>
            <person name="Lapalu N."/>
            <person name="Simon A."/>
            <person name="Lu A."/>
            <person name="Plaumann P.-L."/>
            <person name="Amselem J."/>
            <person name="Pigne S."/>
            <person name="Auger A."/>
            <person name="Koch C."/>
            <person name="Dallery J.-F."/>
            <person name="O'Connell R.J."/>
        </authorList>
    </citation>
    <scope>NUCLEOTIDE SEQUENCE [LARGE SCALE GENOMIC DNA]</scope>
    <source>
        <strain evidence="4">CBS 520.97</strain>
    </source>
</reference>
<accession>A0AAX4J0T6</accession>
<feature type="compositionally biased region" description="Basic and acidic residues" evidence="1">
    <location>
        <begin position="99"/>
        <end position="111"/>
    </location>
</feature>
<name>A0AAX4J0T6_9PEZI</name>
<evidence type="ECO:0000313" key="4">
    <source>
        <dbReference type="Proteomes" id="UP001322277"/>
    </source>
</evidence>
<dbReference type="RefSeq" id="XP_062786177.1">
    <property type="nucleotide sequence ID" value="XM_062930126.1"/>
</dbReference>
<keyword evidence="2" id="KW-0812">Transmembrane</keyword>
<feature type="transmembrane region" description="Helical" evidence="2">
    <location>
        <begin position="66"/>
        <end position="87"/>
    </location>
</feature>
<dbReference type="AlphaFoldDB" id="A0AAX4J0T6"/>
<gene>
    <name evidence="3" type="ORF">CDEST_13970</name>
</gene>